<feature type="transmembrane region" description="Helical" evidence="1">
    <location>
        <begin position="28"/>
        <end position="48"/>
    </location>
</feature>
<evidence type="ECO:0000313" key="2">
    <source>
        <dbReference type="Proteomes" id="UP000887566"/>
    </source>
</evidence>
<organism evidence="2 3">
    <name type="scientific">Plectus sambesii</name>
    <dbReference type="NCBI Taxonomy" id="2011161"/>
    <lineage>
        <taxon>Eukaryota</taxon>
        <taxon>Metazoa</taxon>
        <taxon>Ecdysozoa</taxon>
        <taxon>Nematoda</taxon>
        <taxon>Chromadorea</taxon>
        <taxon>Plectida</taxon>
        <taxon>Plectina</taxon>
        <taxon>Plectoidea</taxon>
        <taxon>Plectidae</taxon>
        <taxon>Plectus</taxon>
    </lineage>
</organism>
<evidence type="ECO:0000313" key="3">
    <source>
        <dbReference type="WBParaSite" id="PSAMB.scaffold2988size20180.g19839.t1"/>
    </source>
</evidence>
<proteinExistence type="predicted"/>
<feature type="transmembrane region" description="Helical" evidence="1">
    <location>
        <begin position="121"/>
        <end position="146"/>
    </location>
</feature>
<evidence type="ECO:0000256" key="1">
    <source>
        <dbReference type="SAM" id="Phobius"/>
    </source>
</evidence>
<sequence length="237" mass="26963">MFELDSGDEMSEDEVAPPRIRTCMRASAYLCAPTGHITVSCFALFYWYDAMLILIRQFDPPPDDEPWLKFCGVWEIEENFRRMTTVYKVVFLVGEVTLLVGAVGCAICQLLAFIKKWTFLLIPYIVFHVVYCILTVIQVAVHVYYTDESIDVLAVMRIVLVLITTTAIFIVLVFKKILETEKESPVVMVRQVAPSKTYDKQMPRKSDASFMRNPGARVSITSSHRIDNWVASTANVA</sequence>
<dbReference type="Proteomes" id="UP000887566">
    <property type="component" value="Unplaced"/>
</dbReference>
<reference evidence="3" key="1">
    <citation type="submission" date="2022-11" db="UniProtKB">
        <authorList>
            <consortium name="WormBaseParasite"/>
        </authorList>
    </citation>
    <scope>IDENTIFICATION</scope>
</reference>
<dbReference type="AlphaFoldDB" id="A0A914W424"/>
<dbReference type="WBParaSite" id="PSAMB.scaffold2988size20180.g19839.t1">
    <property type="protein sequence ID" value="PSAMB.scaffold2988size20180.g19839.t1"/>
    <property type="gene ID" value="PSAMB.scaffold2988size20180.g19839"/>
</dbReference>
<feature type="transmembrane region" description="Helical" evidence="1">
    <location>
        <begin position="89"/>
        <end position="114"/>
    </location>
</feature>
<feature type="transmembrane region" description="Helical" evidence="1">
    <location>
        <begin position="152"/>
        <end position="174"/>
    </location>
</feature>
<keyword evidence="2" id="KW-1185">Reference proteome</keyword>
<keyword evidence="1" id="KW-0812">Transmembrane</keyword>
<accession>A0A914W424</accession>
<name>A0A914W424_9BILA</name>
<protein>
    <submittedName>
        <fullName evidence="3">Uncharacterized protein</fullName>
    </submittedName>
</protein>
<keyword evidence="1" id="KW-0472">Membrane</keyword>
<keyword evidence="1" id="KW-1133">Transmembrane helix</keyword>